<evidence type="ECO:0000256" key="1">
    <source>
        <dbReference type="SAM" id="MobiDB-lite"/>
    </source>
</evidence>
<protein>
    <submittedName>
        <fullName evidence="2">Uncharacterized protein</fullName>
    </submittedName>
</protein>
<dbReference type="AlphaFoldDB" id="A0A917SVL7"/>
<keyword evidence="3" id="KW-1185">Reference proteome</keyword>
<dbReference type="EMBL" id="BMLF01000001">
    <property type="protein sequence ID" value="GGL98579.1"/>
    <property type="molecule type" value="Genomic_DNA"/>
</dbReference>
<gene>
    <name evidence="2" type="ORF">GCM10011534_20740</name>
</gene>
<reference evidence="2" key="1">
    <citation type="journal article" date="2014" name="Int. J. Syst. Evol. Microbiol.">
        <title>Complete genome sequence of Corynebacterium casei LMG S-19264T (=DSM 44701T), isolated from a smear-ripened cheese.</title>
        <authorList>
            <consortium name="US DOE Joint Genome Institute (JGI-PGF)"/>
            <person name="Walter F."/>
            <person name="Albersmeier A."/>
            <person name="Kalinowski J."/>
            <person name="Ruckert C."/>
        </authorList>
    </citation>
    <scope>NUCLEOTIDE SEQUENCE</scope>
    <source>
        <strain evidence="2">CGMCC 1.6293</strain>
    </source>
</reference>
<evidence type="ECO:0000313" key="2">
    <source>
        <dbReference type="EMBL" id="GGL98579.1"/>
    </source>
</evidence>
<sequence>MSAPSLARWTWVDGKGGTGGLRLTDVPSATRPGVRATQDATTIAAREIVDEETSRRNQLTAELRAARLAREAEGAK</sequence>
<name>A0A917SVL7_9RHOB</name>
<dbReference type="RefSeq" id="WP_036539856.1">
    <property type="nucleotide sequence ID" value="NZ_BMLF01000001.1"/>
</dbReference>
<comment type="caution">
    <text evidence="2">The sequence shown here is derived from an EMBL/GenBank/DDBJ whole genome shotgun (WGS) entry which is preliminary data.</text>
</comment>
<proteinExistence type="predicted"/>
<reference evidence="2" key="2">
    <citation type="submission" date="2020-09" db="EMBL/GenBank/DDBJ databases">
        <authorList>
            <person name="Sun Q."/>
            <person name="Zhou Y."/>
        </authorList>
    </citation>
    <scope>NUCLEOTIDE SEQUENCE</scope>
    <source>
        <strain evidence="2">CGMCC 1.6293</strain>
    </source>
</reference>
<evidence type="ECO:0000313" key="3">
    <source>
        <dbReference type="Proteomes" id="UP000649829"/>
    </source>
</evidence>
<accession>A0A917SVL7</accession>
<organism evidence="2 3">
    <name type="scientific">Pseudooceanicola nanhaiensis</name>
    <dbReference type="NCBI Taxonomy" id="375761"/>
    <lineage>
        <taxon>Bacteria</taxon>
        <taxon>Pseudomonadati</taxon>
        <taxon>Pseudomonadota</taxon>
        <taxon>Alphaproteobacteria</taxon>
        <taxon>Rhodobacterales</taxon>
        <taxon>Paracoccaceae</taxon>
        <taxon>Pseudooceanicola</taxon>
    </lineage>
</organism>
<dbReference type="Proteomes" id="UP000649829">
    <property type="component" value="Unassembled WGS sequence"/>
</dbReference>
<feature type="region of interest" description="Disordered" evidence="1">
    <location>
        <begin position="15"/>
        <end position="38"/>
    </location>
</feature>